<name>A0A7S4AVX9_9STRA</name>
<evidence type="ECO:0000313" key="1">
    <source>
        <dbReference type="EMBL" id="CAE0728432.1"/>
    </source>
</evidence>
<protein>
    <submittedName>
        <fullName evidence="1">Uncharacterized protein</fullName>
    </submittedName>
</protein>
<dbReference type="EMBL" id="HBIX01032109">
    <property type="protein sequence ID" value="CAE0728432.1"/>
    <property type="molecule type" value="Transcribed_RNA"/>
</dbReference>
<proteinExistence type="predicted"/>
<organism evidence="1">
    <name type="scientific">Pseudo-nitzschia australis</name>
    <dbReference type="NCBI Taxonomy" id="44445"/>
    <lineage>
        <taxon>Eukaryota</taxon>
        <taxon>Sar</taxon>
        <taxon>Stramenopiles</taxon>
        <taxon>Ochrophyta</taxon>
        <taxon>Bacillariophyta</taxon>
        <taxon>Bacillariophyceae</taxon>
        <taxon>Bacillariophycidae</taxon>
        <taxon>Bacillariales</taxon>
        <taxon>Bacillariaceae</taxon>
        <taxon>Pseudo-nitzschia</taxon>
    </lineage>
</organism>
<reference evidence="1" key="1">
    <citation type="submission" date="2021-01" db="EMBL/GenBank/DDBJ databases">
        <authorList>
            <person name="Corre E."/>
            <person name="Pelletier E."/>
            <person name="Niang G."/>
            <person name="Scheremetjew M."/>
            <person name="Finn R."/>
            <person name="Kale V."/>
            <person name="Holt S."/>
            <person name="Cochrane G."/>
            <person name="Meng A."/>
            <person name="Brown T."/>
            <person name="Cohen L."/>
        </authorList>
    </citation>
    <scope>NUCLEOTIDE SEQUENCE</scope>
    <source>
        <strain evidence="1">10249 10 AB</strain>
    </source>
</reference>
<sequence length="119" mass="13680">MADEVCEELLLLFVECVPFWYQDENSKTKTTQIYAIGAKLHHVTKIRTLLDVVPTTTTTIVAPTRHRFSLLELRETMQKTDCIQITRVFLSFLMHTNNTRFSFFSYLIIGTTSSKDNGG</sequence>
<accession>A0A7S4AVX9</accession>
<gene>
    <name evidence="1" type="ORF">PAUS00366_LOCUS21216</name>
</gene>
<dbReference type="AlphaFoldDB" id="A0A7S4AVX9"/>